<organism evidence="9 10">
    <name type="scientific">Armadillidium nasatum</name>
    <dbReference type="NCBI Taxonomy" id="96803"/>
    <lineage>
        <taxon>Eukaryota</taxon>
        <taxon>Metazoa</taxon>
        <taxon>Ecdysozoa</taxon>
        <taxon>Arthropoda</taxon>
        <taxon>Crustacea</taxon>
        <taxon>Multicrustacea</taxon>
        <taxon>Malacostraca</taxon>
        <taxon>Eumalacostraca</taxon>
        <taxon>Peracarida</taxon>
        <taxon>Isopoda</taxon>
        <taxon>Oniscidea</taxon>
        <taxon>Crinocheta</taxon>
        <taxon>Armadillidiidae</taxon>
        <taxon>Armadillidium</taxon>
    </lineage>
</organism>
<comment type="caution">
    <text evidence="6">Lacks conserved residue(s) required for the propagation of feature annotation.</text>
</comment>
<comment type="caution">
    <text evidence="9">The sequence shown here is derived from an EMBL/GenBank/DDBJ whole genome shotgun (WGS) entry which is preliminary data.</text>
</comment>
<dbReference type="AlphaFoldDB" id="A0A5N5TBU7"/>
<sequence>MQKCHPERDIRMNGDQSADNDRYLLPYWERSWPEWYRSIHVWRHFWRDSVCWSRIGKIGGPQEINFGSWCFQQFGVVLHELYHCLGFYHEQSRPDRDDYVEIVWDNIKKMRNITLIVMVRILWALLEKSMITCP</sequence>
<evidence type="ECO:0000256" key="6">
    <source>
        <dbReference type="PROSITE-ProRule" id="PRU01211"/>
    </source>
</evidence>
<evidence type="ECO:0000259" key="8">
    <source>
        <dbReference type="PROSITE" id="PS51864"/>
    </source>
</evidence>
<proteinExistence type="predicted"/>
<dbReference type="PANTHER" id="PTHR10127:SF780">
    <property type="entry name" value="METALLOENDOPEPTIDASE"/>
    <property type="match status" value="1"/>
</dbReference>
<dbReference type="PROSITE" id="PS51864">
    <property type="entry name" value="ASTACIN"/>
    <property type="match status" value="1"/>
</dbReference>
<evidence type="ECO:0000256" key="1">
    <source>
        <dbReference type="ARBA" id="ARBA00022670"/>
    </source>
</evidence>
<name>A0A5N5TBU7_9CRUS</name>
<evidence type="ECO:0000256" key="4">
    <source>
        <dbReference type="ARBA" id="ARBA00022833"/>
    </source>
</evidence>
<dbReference type="EC" id="3.4.24.-" evidence="7"/>
<gene>
    <name evidence="9" type="ORF">Anas_13988</name>
</gene>
<keyword evidence="5 6" id="KW-0482">Metalloprotease</keyword>
<dbReference type="PANTHER" id="PTHR10127">
    <property type="entry name" value="DISCOIDIN, CUB, EGF, LAMININ , AND ZINC METALLOPROTEASE DOMAIN CONTAINING"/>
    <property type="match status" value="1"/>
</dbReference>
<dbReference type="GO" id="GO:0006508">
    <property type="term" value="P:proteolysis"/>
    <property type="evidence" value="ECO:0007669"/>
    <property type="project" value="UniProtKB-KW"/>
</dbReference>
<feature type="domain" description="Peptidase M12A" evidence="8">
    <location>
        <begin position="1"/>
        <end position="134"/>
    </location>
</feature>
<dbReference type="SUPFAM" id="SSF55486">
    <property type="entry name" value="Metalloproteases ('zincins'), catalytic domain"/>
    <property type="match status" value="1"/>
</dbReference>
<feature type="binding site" evidence="6">
    <location>
        <position position="83"/>
    </location>
    <ligand>
        <name>Zn(2+)</name>
        <dbReference type="ChEBI" id="CHEBI:29105"/>
        <note>catalytic</note>
    </ligand>
</feature>
<feature type="active site" evidence="6">
    <location>
        <position position="80"/>
    </location>
</feature>
<keyword evidence="1 6" id="KW-0645">Protease</keyword>
<dbReference type="GO" id="GO:0008270">
    <property type="term" value="F:zinc ion binding"/>
    <property type="evidence" value="ECO:0007669"/>
    <property type="project" value="UniProtKB-UniRule"/>
</dbReference>
<keyword evidence="10" id="KW-1185">Reference proteome</keyword>
<evidence type="ECO:0000256" key="5">
    <source>
        <dbReference type="ARBA" id="ARBA00023049"/>
    </source>
</evidence>
<keyword evidence="4 6" id="KW-0862">Zinc</keyword>
<evidence type="ECO:0000256" key="3">
    <source>
        <dbReference type="ARBA" id="ARBA00022801"/>
    </source>
</evidence>
<comment type="cofactor">
    <cofactor evidence="6 7">
        <name>Zn(2+)</name>
        <dbReference type="ChEBI" id="CHEBI:29105"/>
    </cofactor>
    <text evidence="6 7">Binds 1 zinc ion per subunit.</text>
</comment>
<feature type="binding site" evidence="6">
    <location>
        <position position="79"/>
    </location>
    <ligand>
        <name>Zn(2+)</name>
        <dbReference type="ChEBI" id="CHEBI:29105"/>
        <note>catalytic</note>
    </ligand>
</feature>
<evidence type="ECO:0000313" key="10">
    <source>
        <dbReference type="Proteomes" id="UP000326759"/>
    </source>
</evidence>
<dbReference type="GO" id="GO:0004222">
    <property type="term" value="F:metalloendopeptidase activity"/>
    <property type="evidence" value="ECO:0007669"/>
    <property type="project" value="UniProtKB-UniRule"/>
</dbReference>
<dbReference type="Pfam" id="PF01400">
    <property type="entry name" value="Astacin"/>
    <property type="match status" value="1"/>
</dbReference>
<keyword evidence="2 6" id="KW-0479">Metal-binding</keyword>
<keyword evidence="3 6" id="KW-0378">Hydrolase</keyword>
<dbReference type="Gene3D" id="3.40.390.10">
    <property type="entry name" value="Collagenase (Catalytic Domain)"/>
    <property type="match status" value="1"/>
</dbReference>
<dbReference type="InterPro" id="IPR001506">
    <property type="entry name" value="Peptidase_M12A"/>
</dbReference>
<accession>A0A5N5TBU7</accession>
<dbReference type="InterPro" id="IPR006026">
    <property type="entry name" value="Peptidase_Metallo"/>
</dbReference>
<feature type="binding site" evidence="6">
    <location>
        <position position="89"/>
    </location>
    <ligand>
        <name>Zn(2+)</name>
        <dbReference type="ChEBI" id="CHEBI:29105"/>
        <note>catalytic</note>
    </ligand>
</feature>
<dbReference type="Proteomes" id="UP000326759">
    <property type="component" value="Unassembled WGS sequence"/>
</dbReference>
<dbReference type="SMART" id="SM00235">
    <property type="entry name" value="ZnMc"/>
    <property type="match status" value="1"/>
</dbReference>
<dbReference type="PRINTS" id="PR00480">
    <property type="entry name" value="ASTACIN"/>
</dbReference>
<protein>
    <recommendedName>
        <fullName evidence="7">Metalloendopeptidase</fullName>
        <ecNumber evidence="7">3.4.24.-</ecNumber>
    </recommendedName>
</protein>
<evidence type="ECO:0000256" key="7">
    <source>
        <dbReference type="RuleBase" id="RU361183"/>
    </source>
</evidence>
<dbReference type="OrthoDB" id="431034at2759"/>
<evidence type="ECO:0000313" key="9">
    <source>
        <dbReference type="EMBL" id="KAB7502400.1"/>
    </source>
</evidence>
<dbReference type="EMBL" id="SEYY01007655">
    <property type="protein sequence ID" value="KAB7502400.1"/>
    <property type="molecule type" value="Genomic_DNA"/>
</dbReference>
<reference evidence="9 10" key="1">
    <citation type="journal article" date="2019" name="PLoS Biol.">
        <title>Sex chromosomes control vertical transmission of feminizing Wolbachia symbionts in an isopod.</title>
        <authorList>
            <person name="Becking T."/>
            <person name="Chebbi M.A."/>
            <person name="Giraud I."/>
            <person name="Moumen B."/>
            <person name="Laverre T."/>
            <person name="Caubet Y."/>
            <person name="Peccoud J."/>
            <person name="Gilbert C."/>
            <person name="Cordaux R."/>
        </authorList>
    </citation>
    <scope>NUCLEOTIDE SEQUENCE [LARGE SCALE GENOMIC DNA]</scope>
    <source>
        <strain evidence="9">ANa2</strain>
        <tissue evidence="9">Whole body excluding digestive tract and cuticle</tissue>
    </source>
</reference>
<dbReference type="InterPro" id="IPR024079">
    <property type="entry name" value="MetalloPept_cat_dom_sf"/>
</dbReference>
<evidence type="ECO:0000256" key="2">
    <source>
        <dbReference type="ARBA" id="ARBA00022723"/>
    </source>
</evidence>